<evidence type="ECO:0000313" key="2">
    <source>
        <dbReference type="WBParaSite" id="RSKR_0000300550.1"/>
    </source>
</evidence>
<protein>
    <submittedName>
        <fullName evidence="2">YL1_C domain-containing protein</fullName>
    </submittedName>
</protein>
<dbReference type="WBParaSite" id="RSKR_0000300550.1">
    <property type="protein sequence ID" value="RSKR_0000300550.1"/>
    <property type="gene ID" value="RSKR_0000300550"/>
</dbReference>
<accession>A0AC35TQ36</accession>
<dbReference type="Proteomes" id="UP000095286">
    <property type="component" value="Unplaced"/>
</dbReference>
<evidence type="ECO:0000313" key="1">
    <source>
        <dbReference type="Proteomes" id="UP000095286"/>
    </source>
</evidence>
<name>A0AC35TQ36_9BILA</name>
<proteinExistence type="predicted"/>
<sequence>MPDQKLPITPTEKGSNLSNANEVPKCLDKVGSNNNPSKKLSKQKLQEKSLLKKPHRQELDAHENGYANIDEIMQDMEMCNKYSKTPARPAAIGIVQKQPPPAECNNQYQYIALLASQTKLPKPRTGESFKPYKK</sequence>
<reference evidence="2" key="1">
    <citation type="submission" date="2016-11" db="UniProtKB">
        <authorList>
            <consortium name="WormBaseParasite"/>
        </authorList>
    </citation>
    <scope>IDENTIFICATION</scope>
    <source>
        <strain evidence="2">KR3021</strain>
    </source>
</reference>
<organism evidence="1 2">
    <name type="scientific">Rhabditophanes sp. KR3021</name>
    <dbReference type="NCBI Taxonomy" id="114890"/>
    <lineage>
        <taxon>Eukaryota</taxon>
        <taxon>Metazoa</taxon>
        <taxon>Ecdysozoa</taxon>
        <taxon>Nematoda</taxon>
        <taxon>Chromadorea</taxon>
        <taxon>Rhabditida</taxon>
        <taxon>Tylenchina</taxon>
        <taxon>Panagrolaimomorpha</taxon>
        <taxon>Strongyloidoidea</taxon>
        <taxon>Alloionematidae</taxon>
        <taxon>Rhabditophanes</taxon>
    </lineage>
</organism>